<dbReference type="InterPro" id="IPR002110">
    <property type="entry name" value="Ankyrin_rpt"/>
</dbReference>
<keyword evidence="1" id="KW-0040">ANK repeat</keyword>
<dbReference type="KEGG" id="fcy:FRACYDRAFT_231823"/>
<name>A0A1E7FU47_9STRA</name>
<dbReference type="SMART" id="SM00248">
    <property type="entry name" value="ANK"/>
    <property type="match status" value="12"/>
</dbReference>
<reference evidence="3 4" key="1">
    <citation type="submission" date="2016-09" db="EMBL/GenBank/DDBJ databases">
        <title>Extensive genetic diversity and differential bi-allelic expression allows diatom success in the polar Southern Ocean.</title>
        <authorList>
            <consortium name="DOE Joint Genome Institute"/>
            <person name="Mock T."/>
            <person name="Otillar R.P."/>
            <person name="Strauss J."/>
            <person name="Dupont C."/>
            <person name="Frickenhaus S."/>
            <person name="Maumus F."/>
            <person name="Mcmullan M."/>
            <person name="Sanges R."/>
            <person name="Schmutz J."/>
            <person name="Toseland A."/>
            <person name="Valas R."/>
            <person name="Veluchamy A."/>
            <person name="Ward B.J."/>
            <person name="Allen A."/>
            <person name="Barry K."/>
            <person name="Falciatore A."/>
            <person name="Ferrante M."/>
            <person name="Fortunato A.E."/>
            <person name="Gloeckner G."/>
            <person name="Gruber A."/>
            <person name="Hipkin R."/>
            <person name="Janech M."/>
            <person name="Kroth P."/>
            <person name="Leese F."/>
            <person name="Lindquist E."/>
            <person name="Lyon B.R."/>
            <person name="Martin J."/>
            <person name="Mayer C."/>
            <person name="Parker M."/>
            <person name="Quesneville H."/>
            <person name="Raymond J."/>
            <person name="Uhlig C."/>
            <person name="Valentin K.U."/>
            <person name="Worden A.Z."/>
            <person name="Armbrust E.V."/>
            <person name="Bowler C."/>
            <person name="Green B."/>
            <person name="Moulton V."/>
            <person name="Van Oosterhout C."/>
            <person name="Grigoriev I."/>
        </authorList>
    </citation>
    <scope>NUCLEOTIDE SEQUENCE [LARGE SCALE GENOMIC DNA]</scope>
    <source>
        <strain evidence="3 4">CCMP1102</strain>
    </source>
</reference>
<dbReference type="Pfam" id="PF12796">
    <property type="entry name" value="Ank_2"/>
    <property type="match status" value="2"/>
</dbReference>
<feature type="repeat" description="ANK" evidence="1">
    <location>
        <begin position="427"/>
        <end position="464"/>
    </location>
</feature>
<protein>
    <submittedName>
        <fullName evidence="3">Ankyrin</fullName>
    </submittedName>
</protein>
<gene>
    <name evidence="3" type="ORF">FRACYDRAFT_231823</name>
</gene>
<dbReference type="PROSITE" id="PS50088">
    <property type="entry name" value="ANK_REPEAT"/>
    <property type="match status" value="2"/>
</dbReference>
<dbReference type="Proteomes" id="UP000095751">
    <property type="component" value="Unassembled WGS sequence"/>
</dbReference>
<dbReference type="InParanoid" id="A0A1E7FU47"/>
<dbReference type="SUPFAM" id="SSF48403">
    <property type="entry name" value="Ankyrin repeat"/>
    <property type="match status" value="3"/>
</dbReference>
<accession>A0A1E7FU47</accession>
<dbReference type="PROSITE" id="PS50297">
    <property type="entry name" value="ANK_REP_REGION"/>
    <property type="match status" value="1"/>
</dbReference>
<evidence type="ECO:0000256" key="1">
    <source>
        <dbReference type="PROSITE-ProRule" id="PRU00023"/>
    </source>
</evidence>
<organism evidence="3 4">
    <name type="scientific">Fragilariopsis cylindrus CCMP1102</name>
    <dbReference type="NCBI Taxonomy" id="635003"/>
    <lineage>
        <taxon>Eukaryota</taxon>
        <taxon>Sar</taxon>
        <taxon>Stramenopiles</taxon>
        <taxon>Ochrophyta</taxon>
        <taxon>Bacillariophyta</taxon>
        <taxon>Bacillariophyceae</taxon>
        <taxon>Bacillariophycidae</taxon>
        <taxon>Bacillariales</taxon>
        <taxon>Bacillariaceae</taxon>
        <taxon>Fragilariopsis</taxon>
    </lineage>
</organism>
<dbReference type="InterPro" id="IPR036770">
    <property type="entry name" value="Ankyrin_rpt-contain_sf"/>
</dbReference>
<feature type="repeat" description="ANK" evidence="1">
    <location>
        <begin position="502"/>
        <end position="524"/>
    </location>
</feature>
<dbReference type="EMBL" id="KV784353">
    <property type="protein sequence ID" value="OEU21681.1"/>
    <property type="molecule type" value="Genomic_DNA"/>
</dbReference>
<evidence type="ECO:0000313" key="3">
    <source>
        <dbReference type="EMBL" id="OEU21681.1"/>
    </source>
</evidence>
<dbReference type="PANTHER" id="PTHR24121">
    <property type="entry name" value="NO MECHANORECEPTOR POTENTIAL C, ISOFORM D-RELATED"/>
    <property type="match status" value="1"/>
</dbReference>
<sequence length="1070" mass="118363">MNNDNDNDNNRHDEHFRAFDEIRQQHIDEMRLVDEQQPEQQQQQEEEARRPVRRQRRWWGRRLPRPIPRFADNDQPPPPPVARMIPIPRRAETNHNYNNEMIVDLVEQDVIEREPAQPPPPPPLVFNQFPNQPEVAGRYAAVGPGVEQDAIEREPAQPPPPPPLVFNQFPNQPEVAGRYAAKLLDDVLPPRRVRIRGGERVVAALGVALAADDNNNNNNNDDDDDNNNVPARARAEVINLADDDDDIHDDLMMMDFVGDVVGGGPRRHIFGRRIAALRARDNTPPLLFDMVKEGRMCTSVLSGWGRSEQGCNSIVEHCEANTDQANYLSELGRTPIHEACLRGACRHVIQALIAANNHGAMVRDHHGNNPLHLLFVDYSSSTSSTSSSALSNTTSTNIVWSPKDLDDMVGDLLEVNPTAMGSSVNAYGDTPLHAACMFSETMVDPNSIVQLLTANTASASIMNRKNQTPLRLHCERRNASAEVARLLLDANPDALTVLDNESGWAPIHYAASNANFELLRVLVEACPEAVQVRTAQRQTALHLLCQQHTHLSSSHNNRRAIVNNMSSRGGFSEVAAAVGLLLKADPDAIMHQDANNSFTPLHLVCKTEGPRQVPVQVVQLLLRCNPRAAAVPDSEQYLPLHHACEMGSSLEVIQALIEAGILPDTNNQIPPIQSTATSRLFDHSQRENYNKKIATSNKMGNTPLHDACFRSTPFEQLEVIAKKNPKYILVRNNAGYTPLQILCKNGRIEERIISTFAQMGGPGIFSVTDSNGNTPLHSAMRPDINISSLKCLIRASPDAIRSKTMDGDSPLHLACLRKCSEEVIREVAMAASNGDTSPALESNLAAQTPIGIAMAEFRGLCQDGGTHCCLSSSYRPIQSRVFQVLATLVKILFYGPVRCQHQGLNGLSLLRASVILHRQNIRLDPAFIRHAIHLYPEEVKIMDEDGNYPLHIEASIPVEKMSLLDGVCNGSSHKRMTILRILLDAYPHACAARNREGQFPLGLMIMGGRLWGHSIAVALRAFPPALHWYKGLDDRFSSILLEKASKECGADTLFQLLLSRPGLFDDTGHS</sequence>
<proteinExistence type="predicted"/>
<dbReference type="Gene3D" id="1.25.40.20">
    <property type="entry name" value="Ankyrin repeat-containing domain"/>
    <property type="match status" value="4"/>
</dbReference>
<evidence type="ECO:0000256" key="2">
    <source>
        <dbReference type="SAM" id="MobiDB-lite"/>
    </source>
</evidence>
<feature type="compositionally biased region" description="Basic and acidic residues" evidence="2">
    <location>
        <begin position="8"/>
        <end position="34"/>
    </location>
</feature>
<dbReference type="AlphaFoldDB" id="A0A1E7FU47"/>
<feature type="region of interest" description="Disordered" evidence="2">
    <location>
        <begin position="1"/>
        <end position="58"/>
    </location>
</feature>
<keyword evidence="4" id="KW-1185">Reference proteome</keyword>
<dbReference type="PANTHER" id="PTHR24121:SF21">
    <property type="entry name" value="ANKYRIN REPEAT FAMILY PROTEIN"/>
    <property type="match status" value="1"/>
</dbReference>
<dbReference type="OrthoDB" id="194358at2759"/>
<evidence type="ECO:0000313" key="4">
    <source>
        <dbReference type="Proteomes" id="UP000095751"/>
    </source>
</evidence>